<evidence type="ECO:0000313" key="3">
    <source>
        <dbReference type="Proteomes" id="UP000499080"/>
    </source>
</evidence>
<organism evidence="2 3">
    <name type="scientific">Araneus ventricosus</name>
    <name type="common">Orbweaver spider</name>
    <name type="synonym">Epeira ventricosa</name>
    <dbReference type="NCBI Taxonomy" id="182803"/>
    <lineage>
        <taxon>Eukaryota</taxon>
        <taxon>Metazoa</taxon>
        <taxon>Ecdysozoa</taxon>
        <taxon>Arthropoda</taxon>
        <taxon>Chelicerata</taxon>
        <taxon>Arachnida</taxon>
        <taxon>Araneae</taxon>
        <taxon>Araneomorphae</taxon>
        <taxon>Entelegynae</taxon>
        <taxon>Araneoidea</taxon>
        <taxon>Araneidae</taxon>
        <taxon>Araneus</taxon>
    </lineage>
</organism>
<accession>A0A4Y2DTW7</accession>
<feature type="compositionally biased region" description="Basic residues" evidence="1">
    <location>
        <begin position="97"/>
        <end position="112"/>
    </location>
</feature>
<dbReference type="OrthoDB" id="8123891at2759"/>
<gene>
    <name evidence="2" type="ORF">AVEN_121611_1</name>
</gene>
<dbReference type="Proteomes" id="UP000499080">
    <property type="component" value="Unassembled WGS sequence"/>
</dbReference>
<proteinExistence type="predicted"/>
<name>A0A4Y2DTW7_ARAVE</name>
<comment type="caution">
    <text evidence="2">The sequence shown here is derived from an EMBL/GenBank/DDBJ whole genome shotgun (WGS) entry which is preliminary data.</text>
</comment>
<sequence>MLLNTRENSTINGLISIFYYIVTDQALRRKVSSGQCFKCQQYFHNSRFCQRVGSLLEPKSREIAPSPVRTLRSLQTPMATTQQTMRVVLKNHPTQKISRRRRISNNCIRRRSQSSTPEPSEKLQDWSPDLSY</sequence>
<reference evidence="2 3" key="1">
    <citation type="journal article" date="2019" name="Sci. Rep.">
        <title>Orb-weaving spider Araneus ventricosus genome elucidates the spidroin gene catalogue.</title>
        <authorList>
            <person name="Kono N."/>
            <person name="Nakamura H."/>
            <person name="Ohtoshi R."/>
            <person name="Moran D.A.P."/>
            <person name="Shinohara A."/>
            <person name="Yoshida Y."/>
            <person name="Fujiwara M."/>
            <person name="Mori M."/>
            <person name="Tomita M."/>
            <person name="Arakawa K."/>
        </authorList>
    </citation>
    <scope>NUCLEOTIDE SEQUENCE [LARGE SCALE GENOMIC DNA]</scope>
</reference>
<evidence type="ECO:0000256" key="1">
    <source>
        <dbReference type="SAM" id="MobiDB-lite"/>
    </source>
</evidence>
<feature type="region of interest" description="Disordered" evidence="1">
    <location>
        <begin position="90"/>
        <end position="132"/>
    </location>
</feature>
<dbReference type="EMBL" id="BGPR01167944">
    <property type="protein sequence ID" value="GBM20303.1"/>
    <property type="molecule type" value="Genomic_DNA"/>
</dbReference>
<protein>
    <submittedName>
        <fullName evidence="2">Uncharacterized protein</fullName>
    </submittedName>
</protein>
<keyword evidence="3" id="KW-1185">Reference proteome</keyword>
<evidence type="ECO:0000313" key="2">
    <source>
        <dbReference type="EMBL" id="GBM20303.1"/>
    </source>
</evidence>
<dbReference type="AlphaFoldDB" id="A0A4Y2DTW7"/>